<keyword evidence="5" id="KW-1185">Reference proteome</keyword>
<dbReference type="EMBL" id="FNWX01000049">
    <property type="protein sequence ID" value="SEH90594.1"/>
    <property type="molecule type" value="Genomic_DNA"/>
</dbReference>
<name>A0A1H6LYD0_9FLAO</name>
<keyword evidence="1" id="KW-0175">Coiled coil</keyword>
<dbReference type="InterPro" id="IPR002525">
    <property type="entry name" value="Transp_IS110-like_N"/>
</dbReference>
<dbReference type="InterPro" id="IPR047650">
    <property type="entry name" value="Transpos_IS110"/>
</dbReference>
<dbReference type="GO" id="GO:0004803">
    <property type="term" value="F:transposase activity"/>
    <property type="evidence" value="ECO:0007669"/>
    <property type="project" value="InterPro"/>
</dbReference>
<protein>
    <submittedName>
        <fullName evidence="4">Transposase</fullName>
    </submittedName>
</protein>
<feature type="domain" description="Transposase IS110-like N-terminal" evidence="2">
    <location>
        <begin position="9"/>
        <end position="153"/>
    </location>
</feature>
<dbReference type="AlphaFoldDB" id="A0A1H6LYD0"/>
<evidence type="ECO:0000259" key="3">
    <source>
        <dbReference type="Pfam" id="PF02371"/>
    </source>
</evidence>
<dbReference type="PANTHER" id="PTHR33055">
    <property type="entry name" value="TRANSPOSASE FOR INSERTION SEQUENCE ELEMENT IS1111A"/>
    <property type="match status" value="1"/>
</dbReference>
<gene>
    <name evidence="4" type="ORF">SAMN05421793_1493</name>
</gene>
<dbReference type="GO" id="GO:0003677">
    <property type="term" value="F:DNA binding"/>
    <property type="evidence" value="ECO:0007669"/>
    <property type="project" value="InterPro"/>
</dbReference>
<accession>A0A1H6LYD0</accession>
<dbReference type="GO" id="GO:0006313">
    <property type="term" value="P:DNA transposition"/>
    <property type="evidence" value="ECO:0007669"/>
    <property type="project" value="InterPro"/>
</dbReference>
<feature type="coiled-coil region" evidence="1">
    <location>
        <begin position="129"/>
        <end position="191"/>
    </location>
</feature>
<dbReference type="Proteomes" id="UP000198555">
    <property type="component" value="Unassembled WGS sequence"/>
</dbReference>
<dbReference type="Pfam" id="PF02371">
    <property type="entry name" value="Transposase_20"/>
    <property type="match status" value="1"/>
</dbReference>
<sequence>MVNLEKKVVGIDVSSKFLTISFKNAQNQEIVMNIGNLKKDILSCLKKLDQKDYKIVVEATGSYSSKILYYAYSKGFDVYQVNPLTIKKYAEVRNLISKTDDEDAKLIRDFGEKMEICPFEPKKENLEFLEQELNLLQDLEQEKARFSLKLKSLRQKARLNKEVVKHYETLINNLQKEIEKLLKRLPKLEDEELQENKTLLKSINGIGEKTSLLLLVATNHFKSFEHSKSVSKYFGVAPRMYHSGNKKITIGKCRTTKEYIRSVLFICSWSAVKCNPQCKALYERILEKGKCKKLALIAVCNKLLRQAFGIIKSKNKYQLDFAK</sequence>
<proteinExistence type="predicted"/>
<evidence type="ECO:0000259" key="2">
    <source>
        <dbReference type="Pfam" id="PF01548"/>
    </source>
</evidence>
<evidence type="ECO:0000313" key="5">
    <source>
        <dbReference type="Proteomes" id="UP000198555"/>
    </source>
</evidence>
<feature type="domain" description="Transposase IS116/IS110/IS902 C-terminal" evidence="3">
    <location>
        <begin position="198"/>
        <end position="283"/>
    </location>
</feature>
<evidence type="ECO:0000256" key="1">
    <source>
        <dbReference type="SAM" id="Coils"/>
    </source>
</evidence>
<dbReference type="STRING" id="420404.SAMN05421793_1493"/>
<evidence type="ECO:0000313" key="4">
    <source>
        <dbReference type="EMBL" id="SEH90594.1"/>
    </source>
</evidence>
<dbReference type="Pfam" id="PF01548">
    <property type="entry name" value="DEDD_Tnp_IS110"/>
    <property type="match status" value="1"/>
</dbReference>
<organism evidence="4 5">
    <name type="scientific">Epilithonimonas hominis</name>
    <dbReference type="NCBI Taxonomy" id="420404"/>
    <lineage>
        <taxon>Bacteria</taxon>
        <taxon>Pseudomonadati</taxon>
        <taxon>Bacteroidota</taxon>
        <taxon>Flavobacteriia</taxon>
        <taxon>Flavobacteriales</taxon>
        <taxon>Weeksellaceae</taxon>
        <taxon>Chryseobacterium group</taxon>
        <taxon>Epilithonimonas</taxon>
    </lineage>
</organism>
<dbReference type="InterPro" id="IPR003346">
    <property type="entry name" value="Transposase_20"/>
</dbReference>
<reference evidence="5" key="1">
    <citation type="submission" date="2016-10" db="EMBL/GenBank/DDBJ databases">
        <authorList>
            <person name="Varghese N."/>
            <person name="Submissions S."/>
        </authorList>
    </citation>
    <scope>NUCLEOTIDE SEQUENCE [LARGE SCALE GENOMIC DNA]</scope>
    <source>
        <strain evidence="5">DSM 19326</strain>
    </source>
</reference>
<dbReference type="NCBIfam" id="NF033542">
    <property type="entry name" value="transpos_IS110"/>
    <property type="match status" value="1"/>
</dbReference>
<dbReference type="RefSeq" id="WP_089770855.1">
    <property type="nucleotide sequence ID" value="NZ_DAMBVG010000027.1"/>
</dbReference>
<dbReference type="PANTHER" id="PTHR33055:SF3">
    <property type="entry name" value="PUTATIVE TRANSPOSASE FOR IS117-RELATED"/>
    <property type="match status" value="1"/>
</dbReference>